<evidence type="ECO:0000256" key="8">
    <source>
        <dbReference type="ARBA" id="ARBA00023002"/>
    </source>
</evidence>
<feature type="binding site" evidence="12">
    <location>
        <position position="197"/>
    </location>
    <ligand>
        <name>substrate</name>
    </ligand>
</feature>
<dbReference type="GO" id="GO:0030497">
    <property type="term" value="P:fatty acid elongation"/>
    <property type="evidence" value="ECO:0007669"/>
    <property type="project" value="UniProtKB-UniRule"/>
</dbReference>
<dbReference type="PIRSF" id="PIRSF000126">
    <property type="entry name" value="11-beta-HSD1"/>
    <property type="match status" value="1"/>
</dbReference>
<evidence type="ECO:0000256" key="1">
    <source>
        <dbReference type="ARBA" id="ARBA00005194"/>
    </source>
</evidence>
<dbReference type="HAMAP" id="MF_03107">
    <property type="entry name" value="3_ketoreductase"/>
    <property type="match status" value="1"/>
</dbReference>
<dbReference type="PANTHER" id="PTHR43086:SF2">
    <property type="entry name" value="HYDROXYSTEROID DEHYDROGENASE-LIKE PROTEIN 1"/>
    <property type="match status" value="1"/>
</dbReference>
<sequence length="334" mass="36039">MSLGSLATYHPGSVVVFFSALGFLTFVIVVVKTLSVFVQTFMLKGTQLRKFGAKSGSWAVVTGASGGIGREFAIQLGKAGFNVLVASRNYHQLAETVSQINANCGTQVQTKIVIVDLSNGRDDGFTRLVDACQGMDIGILVNNAGKSHEMPSDFAETPKHEIDDIVAINISAVLRVTSIVLPGMIQRKRGLILNIGSFAGSIPSPMLATYSGSKAFLSTWSTALGEEVTRHGITVQHLNTYFVVSDMSKIRRSSALVPTPASYVRSCLSKIGLSCGAAFTGRPHTCTPFWSHAFVDWGMGVIGWKSGIIAYTHRLHRSIRARALRKKERDAKSQ</sequence>
<dbReference type="InParanoid" id="A0A067PE18"/>
<keyword evidence="6 12" id="KW-0521">NADP</keyword>
<dbReference type="EMBL" id="KL197792">
    <property type="protein sequence ID" value="KDQ49272.1"/>
    <property type="molecule type" value="Genomic_DNA"/>
</dbReference>
<evidence type="ECO:0000256" key="11">
    <source>
        <dbReference type="ARBA" id="ARBA00023160"/>
    </source>
</evidence>
<protein>
    <recommendedName>
        <fullName evidence="12">Very-long-chain 3-oxoacyl-CoA reductase</fullName>
        <ecNumber evidence="12">1.1.1.330</ecNumber>
    </recommendedName>
    <alternativeName>
        <fullName evidence="12">3-ketoacyl-CoA reductase</fullName>
        <shortName evidence="12">3-ketoreductase</shortName>
        <shortName evidence="12">KAR</shortName>
    </alternativeName>
    <alternativeName>
        <fullName evidence="12">Microsomal beta-keto-reductase</fullName>
    </alternativeName>
</protein>
<evidence type="ECO:0000256" key="12">
    <source>
        <dbReference type="HAMAP-Rule" id="MF_03107"/>
    </source>
</evidence>
<feature type="active site" description="Proton acceptor" evidence="12">
    <location>
        <position position="210"/>
    </location>
</feature>
<keyword evidence="10 12" id="KW-0472">Membrane</keyword>
<evidence type="ECO:0000256" key="14">
    <source>
        <dbReference type="SAM" id="Phobius"/>
    </source>
</evidence>
<organism evidence="15 16">
    <name type="scientific">Jaapia argillacea MUCL 33604</name>
    <dbReference type="NCBI Taxonomy" id="933084"/>
    <lineage>
        <taxon>Eukaryota</taxon>
        <taxon>Fungi</taxon>
        <taxon>Dikarya</taxon>
        <taxon>Basidiomycota</taxon>
        <taxon>Agaricomycotina</taxon>
        <taxon>Agaricomycetes</taxon>
        <taxon>Agaricomycetidae</taxon>
        <taxon>Jaapiales</taxon>
        <taxon>Jaapiaceae</taxon>
        <taxon>Jaapia</taxon>
    </lineage>
</organism>
<evidence type="ECO:0000256" key="7">
    <source>
        <dbReference type="ARBA" id="ARBA00022989"/>
    </source>
</evidence>
<dbReference type="InterPro" id="IPR027533">
    <property type="entry name" value="3_ketoreductase_fungal"/>
</dbReference>
<dbReference type="GO" id="GO:0045703">
    <property type="term" value="F:ketoreductase activity"/>
    <property type="evidence" value="ECO:0007669"/>
    <property type="project" value="UniProtKB-UniRule"/>
</dbReference>
<name>A0A067PE18_9AGAM</name>
<evidence type="ECO:0000313" key="15">
    <source>
        <dbReference type="EMBL" id="KDQ49272.1"/>
    </source>
</evidence>
<comment type="pathway">
    <text evidence="1">Lipid metabolism; fatty acid biosynthesis.</text>
</comment>
<keyword evidence="4 12" id="KW-0256">Endoplasmic reticulum</keyword>
<comment type="catalytic activity">
    <reaction evidence="12">
        <text>a very-long-chain (3R)-3-hydroxyacyl-CoA + NADP(+) = a very-long-chain 3-oxoacyl-CoA + NADPH + H(+)</text>
        <dbReference type="Rhea" id="RHEA:48680"/>
        <dbReference type="ChEBI" id="CHEBI:15378"/>
        <dbReference type="ChEBI" id="CHEBI:57783"/>
        <dbReference type="ChEBI" id="CHEBI:58349"/>
        <dbReference type="ChEBI" id="CHEBI:85440"/>
        <dbReference type="ChEBI" id="CHEBI:90725"/>
        <dbReference type="EC" id="1.1.1.330"/>
    </reaction>
</comment>
<gene>
    <name evidence="15" type="ORF">JAAARDRAFT_82253</name>
</gene>
<evidence type="ECO:0000256" key="4">
    <source>
        <dbReference type="ARBA" id="ARBA00022824"/>
    </source>
</evidence>
<keyword evidence="11 12" id="KW-0275">Fatty acid biosynthesis</keyword>
<keyword evidence="16" id="KW-1185">Reference proteome</keyword>
<dbReference type="PRINTS" id="PR00080">
    <property type="entry name" value="SDRFAMILY"/>
</dbReference>
<accession>A0A067PE18</accession>
<dbReference type="HOGENOM" id="CLU_010194_38_0_1"/>
<feature type="transmembrane region" description="Helical" evidence="14">
    <location>
        <begin position="12"/>
        <end position="34"/>
    </location>
</feature>
<evidence type="ECO:0000313" key="16">
    <source>
        <dbReference type="Proteomes" id="UP000027265"/>
    </source>
</evidence>
<keyword evidence="8 12" id="KW-0560">Oxidoreductase</keyword>
<dbReference type="OrthoDB" id="5545019at2759"/>
<dbReference type="Proteomes" id="UP000027265">
    <property type="component" value="Unassembled WGS sequence"/>
</dbReference>
<dbReference type="AlphaFoldDB" id="A0A067PE18"/>
<dbReference type="PROSITE" id="PS00061">
    <property type="entry name" value="ADH_SHORT"/>
    <property type="match status" value="1"/>
</dbReference>
<dbReference type="SUPFAM" id="SSF51735">
    <property type="entry name" value="NAD(P)-binding Rossmann-fold domains"/>
    <property type="match status" value="1"/>
</dbReference>
<dbReference type="STRING" id="933084.A0A067PE18"/>
<evidence type="ECO:0000256" key="10">
    <source>
        <dbReference type="ARBA" id="ARBA00023136"/>
    </source>
</evidence>
<dbReference type="FunFam" id="3.40.50.720:FF:000137">
    <property type="entry name" value="Hydroxysteroid (17-beta) dehydrogenase 3"/>
    <property type="match status" value="1"/>
</dbReference>
<keyword evidence="9 12" id="KW-0443">Lipid metabolism</keyword>
<evidence type="ECO:0000256" key="6">
    <source>
        <dbReference type="ARBA" id="ARBA00022857"/>
    </source>
</evidence>
<evidence type="ECO:0000256" key="3">
    <source>
        <dbReference type="ARBA" id="ARBA00022692"/>
    </source>
</evidence>
<dbReference type="PRINTS" id="PR00081">
    <property type="entry name" value="GDHRDH"/>
</dbReference>
<dbReference type="GO" id="GO:0005789">
    <property type="term" value="C:endoplasmic reticulum membrane"/>
    <property type="evidence" value="ECO:0007669"/>
    <property type="project" value="UniProtKB-SubCell"/>
</dbReference>
<dbReference type="InterPro" id="IPR020904">
    <property type="entry name" value="Sc_DH/Rdtase_CS"/>
</dbReference>
<dbReference type="GO" id="GO:0141040">
    <property type="term" value="F:very-long-chain 3-oxoacyl-CoA reductase activity"/>
    <property type="evidence" value="ECO:0007669"/>
    <property type="project" value="UniProtKB-EC"/>
</dbReference>
<evidence type="ECO:0000256" key="13">
    <source>
        <dbReference type="RuleBase" id="RU000363"/>
    </source>
</evidence>
<dbReference type="FunCoup" id="A0A067PE18">
    <property type="interactions" value="464"/>
</dbReference>
<dbReference type="Gene3D" id="3.40.50.720">
    <property type="entry name" value="NAD(P)-binding Rossmann-like Domain"/>
    <property type="match status" value="1"/>
</dbReference>
<keyword evidence="5 12" id="KW-0276">Fatty acid metabolism</keyword>
<dbReference type="UniPathway" id="UPA00094"/>
<evidence type="ECO:0000256" key="2">
    <source>
        <dbReference type="ARBA" id="ARBA00022516"/>
    </source>
</evidence>
<keyword evidence="3 12" id="KW-0812">Transmembrane</keyword>
<dbReference type="PANTHER" id="PTHR43086">
    <property type="entry name" value="VERY-LONG-CHAIN 3-OXOOACYL-COA REDUCTASE"/>
    <property type="match status" value="1"/>
</dbReference>
<keyword evidence="2 12" id="KW-0444">Lipid biosynthesis</keyword>
<comment type="subcellular location">
    <subcellularLocation>
        <location evidence="12">Endoplasmic reticulum membrane</location>
        <topology evidence="12">Single-pass membrane protein</topology>
    </subcellularLocation>
</comment>
<comment type="similarity">
    <text evidence="12 13">Belongs to the short-chain dehydrogenases/reductases (SDR) family.</text>
</comment>
<comment type="function">
    <text evidence="12">Component of the microsomal membrane bound fatty acid elongation system, which produces the 26-carbon very long-chain fatty acids (VLCFA) from palmitate. Catalyzes the reduction of the 3-ketoacyl-CoA intermediate that is formed in each cycle of fatty acid elongation. VLCFAs serve as precursors for ceramide and sphingolipids.</text>
</comment>
<dbReference type="CDD" id="cd05356">
    <property type="entry name" value="17beta-HSD1_like_SDR_c"/>
    <property type="match status" value="1"/>
</dbReference>
<dbReference type="InterPro" id="IPR002347">
    <property type="entry name" value="SDR_fam"/>
</dbReference>
<reference evidence="16" key="1">
    <citation type="journal article" date="2014" name="Proc. Natl. Acad. Sci. U.S.A.">
        <title>Extensive sampling of basidiomycete genomes demonstrates inadequacy of the white-rot/brown-rot paradigm for wood decay fungi.</title>
        <authorList>
            <person name="Riley R."/>
            <person name="Salamov A.A."/>
            <person name="Brown D.W."/>
            <person name="Nagy L.G."/>
            <person name="Floudas D."/>
            <person name="Held B.W."/>
            <person name="Levasseur A."/>
            <person name="Lombard V."/>
            <person name="Morin E."/>
            <person name="Otillar R."/>
            <person name="Lindquist E.A."/>
            <person name="Sun H."/>
            <person name="LaButti K.M."/>
            <person name="Schmutz J."/>
            <person name="Jabbour D."/>
            <person name="Luo H."/>
            <person name="Baker S.E."/>
            <person name="Pisabarro A.G."/>
            <person name="Walton J.D."/>
            <person name="Blanchette R.A."/>
            <person name="Henrissat B."/>
            <person name="Martin F."/>
            <person name="Cullen D."/>
            <person name="Hibbett D.S."/>
            <person name="Grigoriev I.V."/>
        </authorList>
    </citation>
    <scope>NUCLEOTIDE SEQUENCE [LARGE SCALE GENOMIC DNA]</scope>
    <source>
        <strain evidence="16">MUCL 33604</strain>
    </source>
</reference>
<keyword evidence="7 12" id="KW-1133">Transmembrane helix</keyword>
<evidence type="ECO:0000256" key="9">
    <source>
        <dbReference type="ARBA" id="ARBA00023098"/>
    </source>
</evidence>
<dbReference type="InterPro" id="IPR036291">
    <property type="entry name" value="NAD(P)-bd_dom_sf"/>
</dbReference>
<dbReference type="Pfam" id="PF00106">
    <property type="entry name" value="adh_short"/>
    <property type="match status" value="1"/>
</dbReference>
<evidence type="ECO:0000256" key="5">
    <source>
        <dbReference type="ARBA" id="ARBA00022832"/>
    </source>
</evidence>
<proteinExistence type="inferred from homology"/>
<dbReference type="EC" id="1.1.1.330" evidence="12"/>